<name>U1FLM8_TRESO</name>
<dbReference type="Proteomes" id="UP000016412">
    <property type="component" value="Unassembled WGS sequence"/>
</dbReference>
<dbReference type="InterPro" id="IPR010982">
    <property type="entry name" value="Lambda_DNA-bd_dom_sf"/>
</dbReference>
<dbReference type="STRING" id="1125725.HMPREF1325_2514"/>
<evidence type="ECO:0000259" key="1">
    <source>
        <dbReference type="PROSITE" id="PS50943"/>
    </source>
</evidence>
<dbReference type="SUPFAM" id="SSF47413">
    <property type="entry name" value="lambda repressor-like DNA-binding domains"/>
    <property type="match status" value="1"/>
</dbReference>
<comment type="caution">
    <text evidence="2">The sequence shown here is derived from an EMBL/GenBank/DDBJ whole genome shotgun (WGS) entry which is preliminary data.</text>
</comment>
<reference evidence="4 5" key="1">
    <citation type="submission" date="2013-08" db="EMBL/GenBank/DDBJ databases">
        <authorList>
            <person name="Durkin A.S."/>
            <person name="Haft D.R."/>
            <person name="McCorrison J."/>
            <person name="Torralba M."/>
            <person name="Gillis M."/>
            <person name="Haft D.H."/>
            <person name="Methe B."/>
            <person name="Sutton G."/>
            <person name="Nelson K.E."/>
        </authorList>
    </citation>
    <scope>NUCLEOTIDE SEQUENCE [LARGE SCALE GENOMIC DNA]</scope>
    <source>
        <strain evidence="3 5">ATCC 35536</strain>
        <strain evidence="2 4">VPI DR56BR1116</strain>
    </source>
</reference>
<accession>U1FLM8</accession>
<dbReference type="Pfam" id="PF01381">
    <property type="entry name" value="HTH_3"/>
    <property type="match status" value="1"/>
</dbReference>
<dbReference type="InterPro" id="IPR001387">
    <property type="entry name" value="Cro/C1-type_HTH"/>
</dbReference>
<dbReference type="eggNOG" id="COG3093">
    <property type="taxonomic scope" value="Bacteria"/>
</dbReference>
<evidence type="ECO:0000313" key="4">
    <source>
        <dbReference type="Proteomes" id="UP000016412"/>
    </source>
</evidence>
<evidence type="ECO:0000313" key="2">
    <source>
        <dbReference type="EMBL" id="ERF60331.1"/>
    </source>
</evidence>
<dbReference type="EMBL" id="AUZJ01000043">
    <property type="protein sequence ID" value="ERF60331.1"/>
    <property type="molecule type" value="Genomic_DNA"/>
</dbReference>
<sequence length="67" mass="7547">MPEIVKPFYNPGPGDIIKDAMKELGWNREDLAEILGISLKSVNLILNNRQRITPEIKDMIPADLIMG</sequence>
<dbReference type="Gene3D" id="1.10.260.40">
    <property type="entry name" value="lambda repressor-like DNA-binding domains"/>
    <property type="match status" value="1"/>
</dbReference>
<dbReference type="CDD" id="cd00093">
    <property type="entry name" value="HTH_XRE"/>
    <property type="match status" value="1"/>
</dbReference>
<dbReference type="Proteomes" id="UP000016646">
    <property type="component" value="Unassembled WGS sequence"/>
</dbReference>
<dbReference type="AlphaFoldDB" id="U1FLM8"/>
<feature type="domain" description="HTH cro/C1-type" evidence="1">
    <location>
        <begin position="17"/>
        <end position="55"/>
    </location>
</feature>
<dbReference type="PATRIC" id="fig|1125725.3.peg.1686"/>
<organism evidence="2 4">
    <name type="scientific">Treponema socranskii subsp. socranskii VPI DR56BR1116 = ATCC 35536</name>
    <dbReference type="NCBI Taxonomy" id="1125725"/>
    <lineage>
        <taxon>Bacteria</taxon>
        <taxon>Pseudomonadati</taxon>
        <taxon>Spirochaetota</taxon>
        <taxon>Spirochaetia</taxon>
        <taxon>Spirochaetales</taxon>
        <taxon>Treponemataceae</taxon>
        <taxon>Treponema</taxon>
    </lineage>
</organism>
<keyword evidence="5" id="KW-1185">Reference proteome</keyword>
<gene>
    <name evidence="3" type="ORF">HMPREF0860_1508</name>
    <name evidence="2" type="ORF">HMPREF1325_2514</name>
</gene>
<dbReference type="EMBL" id="AVQI01000028">
    <property type="protein sequence ID" value="ERK04152.1"/>
    <property type="molecule type" value="Genomic_DNA"/>
</dbReference>
<dbReference type="PROSITE" id="PS50943">
    <property type="entry name" value="HTH_CROC1"/>
    <property type="match status" value="1"/>
</dbReference>
<dbReference type="OrthoDB" id="9796786at2"/>
<proteinExistence type="predicted"/>
<evidence type="ECO:0000313" key="5">
    <source>
        <dbReference type="Proteomes" id="UP000016646"/>
    </source>
</evidence>
<dbReference type="GO" id="GO:0003677">
    <property type="term" value="F:DNA binding"/>
    <property type="evidence" value="ECO:0007669"/>
    <property type="project" value="UniProtKB-KW"/>
</dbReference>
<evidence type="ECO:0000313" key="3">
    <source>
        <dbReference type="EMBL" id="ERK04152.1"/>
    </source>
</evidence>
<dbReference type="RefSeq" id="WP_021330730.1">
    <property type="nucleotide sequence ID" value="NZ_AUZJ01000043.1"/>
</dbReference>
<keyword evidence="2" id="KW-0238">DNA-binding</keyword>
<protein>
    <submittedName>
        <fullName evidence="2">DNA-binding helix-turn-helix protein</fullName>
    </submittedName>
</protein>